<evidence type="ECO:0000256" key="3">
    <source>
        <dbReference type="ARBA" id="ARBA00022912"/>
    </source>
</evidence>
<evidence type="ECO:0000313" key="5">
    <source>
        <dbReference type="EMBL" id="MFC0471703.1"/>
    </source>
</evidence>
<gene>
    <name evidence="5" type="ORF">ACFFHM_14675</name>
</gene>
<dbReference type="Proteomes" id="UP001589838">
    <property type="component" value="Unassembled WGS sequence"/>
</dbReference>
<accession>A0ABV6KI50</accession>
<evidence type="ECO:0000256" key="2">
    <source>
        <dbReference type="ARBA" id="ARBA00022801"/>
    </source>
</evidence>
<dbReference type="Pfam" id="PF01451">
    <property type="entry name" value="LMWPc"/>
    <property type="match status" value="1"/>
</dbReference>
<dbReference type="InterPro" id="IPR023485">
    <property type="entry name" value="Ptyr_pPase"/>
</dbReference>
<keyword evidence="2" id="KW-0378">Hydrolase</keyword>
<dbReference type="PANTHER" id="PTHR11717:SF31">
    <property type="entry name" value="LOW MOLECULAR WEIGHT PROTEIN-TYROSINE-PHOSPHATASE ETP-RELATED"/>
    <property type="match status" value="1"/>
</dbReference>
<feature type="domain" description="Phosphotyrosine protein phosphatase I" evidence="4">
    <location>
        <begin position="2"/>
        <end position="144"/>
    </location>
</feature>
<dbReference type="SUPFAM" id="SSF52788">
    <property type="entry name" value="Phosphotyrosine protein phosphatases I"/>
    <property type="match status" value="1"/>
</dbReference>
<dbReference type="RefSeq" id="WP_335959556.1">
    <property type="nucleotide sequence ID" value="NZ_JAXBLX010000006.1"/>
</dbReference>
<keyword evidence="3" id="KW-0904">Protein phosphatase</keyword>
<organism evidence="5 6">
    <name type="scientific">Halalkalibacter kiskunsagensis</name>
    <dbReference type="NCBI Taxonomy" id="1548599"/>
    <lineage>
        <taxon>Bacteria</taxon>
        <taxon>Bacillati</taxon>
        <taxon>Bacillota</taxon>
        <taxon>Bacilli</taxon>
        <taxon>Bacillales</taxon>
        <taxon>Bacillaceae</taxon>
        <taxon>Halalkalibacter</taxon>
    </lineage>
</organism>
<dbReference type="PRINTS" id="PR00719">
    <property type="entry name" value="LMWPTPASE"/>
</dbReference>
<evidence type="ECO:0000259" key="4">
    <source>
        <dbReference type="SMART" id="SM00226"/>
    </source>
</evidence>
<dbReference type="Gene3D" id="3.40.50.2300">
    <property type="match status" value="1"/>
</dbReference>
<dbReference type="InterPro" id="IPR017867">
    <property type="entry name" value="Tyr_phospatase_low_mol_wt"/>
</dbReference>
<sequence length="148" mass="16398">MKNVLFVCTGNTCRSPLAEALLRNRAGESIQVKSAGVQAFPNSPASENTISVLAEKGIDANHLSSPLTEDLLDWADVILTMTTSHKEMIKLFHPHVSEYLFTLKEFVDPLAHNLDIDDPFGGPIEAYRQTAEQIERCLDDLTQKLTES</sequence>
<comment type="caution">
    <text evidence="5">The sequence shown here is derived from an EMBL/GenBank/DDBJ whole genome shotgun (WGS) entry which is preliminary data.</text>
</comment>
<dbReference type="EMBL" id="JBHLUX010000036">
    <property type="protein sequence ID" value="MFC0471703.1"/>
    <property type="molecule type" value="Genomic_DNA"/>
</dbReference>
<protein>
    <submittedName>
        <fullName evidence="5">Low molecular weight protein arginine phosphatase</fullName>
    </submittedName>
</protein>
<dbReference type="InterPro" id="IPR050438">
    <property type="entry name" value="LMW_PTPase"/>
</dbReference>
<dbReference type="PANTHER" id="PTHR11717">
    <property type="entry name" value="LOW MOLECULAR WEIGHT PROTEIN TYROSINE PHOSPHATASE"/>
    <property type="match status" value="1"/>
</dbReference>
<reference evidence="5 6" key="1">
    <citation type="submission" date="2024-09" db="EMBL/GenBank/DDBJ databases">
        <authorList>
            <person name="Sun Q."/>
            <person name="Mori K."/>
        </authorList>
    </citation>
    <scope>NUCLEOTIDE SEQUENCE [LARGE SCALE GENOMIC DNA]</scope>
    <source>
        <strain evidence="5 6">NCAIM B.02610</strain>
    </source>
</reference>
<dbReference type="SMART" id="SM00226">
    <property type="entry name" value="LMWPc"/>
    <property type="match status" value="1"/>
</dbReference>
<name>A0ABV6KI50_9BACI</name>
<evidence type="ECO:0000313" key="6">
    <source>
        <dbReference type="Proteomes" id="UP001589838"/>
    </source>
</evidence>
<comment type="similarity">
    <text evidence="1">Belongs to the low molecular weight phosphotyrosine protein phosphatase family.</text>
</comment>
<proteinExistence type="inferred from homology"/>
<dbReference type="InterPro" id="IPR036196">
    <property type="entry name" value="Ptyr_pPase_sf"/>
</dbReference>
<dbReference type="CDD" id="cd16344">
    <property type="entry name" value="LMWPAP"/>
    <property type="match status" value="1"/>
</dbReference>
<evidence type="ECO:0000256" key="1">
    <source>
        <dbReference type="ARBA" id="ARBA00011063"/>
    </source>
</evidence>
<keyword evidence="6" id="KW-1185">Reference proteome</keyword>